<dbReference type="Gene3D" id="3.40.50.150">
    <property type="entry name" value="Vaccinia Virus protein VP39"/>
    <property type="match status" value="1"/>
</dbReference>
<accession>A0ABD3PGC4</accession>
<evidence type="ECO:0000256" key="1">
    <source>
        <dbReference type="ARBA" id="ARBA00008361"/>
    </source>
</evidence>
<dbReference type="GO" id="GO:0008168">
    <property type="term" value="F:methyltransferase activity"/>
    <property type="evidence" value="ECO:0007669"/>
    <property type="project" value="UniProtKB-KW"/>
</dbReference>
<protein>
    <recommendedName>
        <fullName evidence="4">Methyltransferase domain-containing protein</fullName>
    </recommendedName>
</protein>
<feature type="domain" description="Methyltransferase" evidence="4">
    <location>
        <begin position="39"/>
        <end position="170"/>
    </location>
</feature>
<comment type="caution">
    <text evidence="5">The sequence shown here is derived from an EMBL/GenBank/DDBJ whole genome shotgun (WGS) entry which is preliminary data.</text>
</comment>
<evidence type="ECO:0000256" key="3">
    <source>
        <dbReference type="ARBA" id="ARBA00022679"/>
    </source>
</evidence>
<dbReference type="InterPro" id="IPR029063">
    <property type="entry name" value="SAM-dependent_MTases_sf"/>
</dbReference>
<keyword evidence="2" id="KW-0489">Methyltransferase</keyword>
<proteinExistence type="inferred from homology"/>
<reference evidence="5 6" key="1">
    <citation type="submission" date="2024-10" db="EMBL/GenBank/DDBJ databases">
        <title>Updated reference genomes for cyclostephanoid diatoms.</title>
        <authorList>
            <person name="Roberts W.R."/>
            <person name="Alverson A.J."/>
        </authorList>
    </citation>
    <scope>NUCLEOTIDE SEQUENCE [LARGE SCALE GENOMIC DNA]</scope>
    <source>
        <strain evidence="5 6">AJA010-31</strain>
    </source>
</reference>
<keyword evidence="6" id="KW-1185">Reference proteome</keyword>
<dbReference type="GO" id="GO:0032259">
    <property type="term" value="P:methylation"/>
    <property type="evidence" value="ECO:0007669"/>
    <property type="project" value="UniProtKB-KW"/>
</dbReference>
<dbReference type="CDD" id="cd02440">
    <property type="entry name" value="AdoMet_MTases"/>
    <property type="match status" value="1"/>
</dbReference>
<name>A0ABD3PGC4_9STRA</name>
<evidence type="ECO:0000256" key="2">
    <source>
        <dbReference type="ARBA" id="ARBA00022603"/>
    </source>
</evidence>
<comment type="similarity">
    <text evidence="1">Belongs to the methyltransferase superfamily.</text>
</comment>
<dbReference type="EMBL" id="JALLPJ020000630">
    <property type="protein sequence ID" value="KAL3786942.1"/>
    <property type="molecule type" value="Genomic_DNA"/>
</dbReference>
<dbReference type="InterPro" id="IPR025714">
    <property type="entry name" value="Methyltranfer_dom"/>
</dbReference>
<dbReference type="SUPFAM" id="SSF53335">
    <property type="entry name" value="S-adenosyl-L-methionine-dependent methyltransferases"/>
    <property type="match status" value="1"/>
</dbReference>
<evidence type="ECO:0000259" key="4">
    <source>
        <dbReference type="Pfam" id="PF13847"/>
    </source>
</evidence>
<evidence type="ECO:0000313" key="5">
    <source>
        <dbReference type="EMBL" id="KAL3786942.1"/>
    </source>
</evidence>
<dbReference type="AlphaFoldDB" id="A0ABD3PGC4"/>
<dbReference type="PANTHER" id="PTHR12176:SF79">
    <property type="entry name" value="METHYLTRANSFERASE TYPE 11 DOMAIN-CONTAINING PROTEIN"/>
    <property type="match status" value="1"/>
</dbReference>
<gene>
    <name evidence="5" type="ORF">ACHAWO_013781</name>
</gene>
<keyword evidence="3" id="KW-0808">Transferase</keyword>
<organism evidence="5 6">
    <name type="scientific">Cyclotella atomus</name>
    <dbReference type="NCBI Taxonomy" id="382360"/>
    <lineage>
        <taxon>Eukaryota</taxon>
        <taxon>Sar</taxon>
        <taxon>Stramenopiles</taxon>
        <taxon>Ochrophyta</taxon>
        <taxon>Bacillariophyta</taxon>
        <taxon>Coscinodiscophyceae</taxon>
        <taxon>Thalassiosirophycidae</taxon>
        <taxon>Stephanodiscales</taxon>
        <taxon>Stephanodiscaceae</taxon>
        <taxon>Cyclotella</taxon>
    </lineage>
</organism>
<dbReference type="PANTHER" id="PTHR12176">
    <property type="entry name" value="SAM-DEPENDENT METHYLTRANSFERASE SUPERFAMILY PROTEIN"/>
    <property type="match status" value="1"/>
</dbReference>
<dbReference type="Proteomes" id="UP001530400">
    <property type="component" value="Unassembled WGS sequence"/>
</dbReference>
<sequence length="265" mass="29756">MPEYGSKEYWNARYERVDEPFDWMVDYSALAPTLQALIIDKNLSILLVGCGDAPFSADLFYLGGYQNQVNADYSEIVIEKQKKLWPEIQWRVLDCLDMKEVTDGTFDVIIDKSLIDTCMCYKDGHNTTMKLYSELHRVLKSGGRLITISLHSEEEVIQYGTTNPNCEFVASSCSLASERHAGGFHALCVFDKTSGLDPITQLKLTSEHPIEFVNAVDRALLPKEVLTSGSDSDEESVDYNFGFSSHDDLVFAFGQALDEVFVDNA</sequence>
<dbReference type="Pfam" id="PF13847">
    <property type="entry name" value="Methyltransf_31"/>
    <property type="match status" value="1"/>
</dbReference>
<dbReference type="InterPro" id="IPR051419">
    <property type="entry name" value="Lys/N-term_MeTrsfase_sf"/>
</dbReference>
<evidence type="ECO:0000313" key="6">
    <source>
        <dbReference type="Proteomes" id="UP001530400"/>
    </source>
</evidence>